<sequence length="156" mass="17597">MQIENGVKSVIVGGTTEMSSEGLVSHLDTVLSMGLTIVYNVPSLTGQDIPPLVVHMSGNYRVPEYTGRKIVVWSKKDDEYHYSRWNHGATVVISVTSNLVPSLMRQLMLVFRLPYVPRPLAKRVEFVNLVKQIRRENFVGEHDIQGLDDDEFVLVS</sequence>
<proteinExistence type="predicted"/>
<gene>
    <name evidence="1" type="ORF">D8674_030970</name>
</gene>
<dbReference type="Gene3D" id="3.20.20.70">
    <property type="entry name" value="Aldolase class I"/>
    <property type="match status" value="1"/>
</dbReference>
<dbReference type="AlphaFoldDB" id="A0A5N5F2W4"/>
<dbReference type="PANTHER" id="PTHR12128:SF15">
    <property type="entry name" value="4-HYDROXY-TETRAHYDRODIPICOLINATE SYNTHASE 1, CHLOROPLASTIC"/>
    <property type="match status" value="1"/>
</dbReference>
<reference evidence="1 2" key="1">
    <citation type="submission" date="2019-09" db="EMBL/GenBank/DDBJ databases">
        <authorList>
            <person name="Ou C."/>
        </authorList>
    </citation>
    <scope>NUCLEOTIDE SEQUENCE [LARGE SCALE GENOMIC DNA]</scope>
    <source>
        <strain evidence="1">S2</strain>
        <tissue evidence="1">Leaf</tissue>
    </source>
</reference>
<evidence type="ECO:0000313" key="1">
    <source>
        <dbReference type="EMBL" id="KAB2595520.1"/>
    </source>
</evidence>
<dbReference type="PANTHER" id="PTHR12128">
    <property type="entry name" value="DIHYDRODIPICOLINATE SYNTHASE"/>
    <property type="match status" value="1"/>
</dbReference>
<accession>A0A5N5F2W4</accession>
<dbReference type="OrthoDB" id="191315at2759"/>
<comment type="caution">
    <text evidence="1">The sequence shown here is derived from an EMBL/GenBank/DDBJ whole genome shotgun (WGS) entry which is preliminary data.</text>
</comment>
<dbReference type="Pfam" id="PF00701">
    <property type="entry name" value="DHDPS"/>
    <property type="match status" value="2"/>
</dbReference>
<dbReference type="InterPro" id="IPR002220">
    <property type="entry name" value="DapA-like"/>
</dbReference>
<dbReference type="SUPFAM" id="SSF51569">
    <property type="entry name" value="Aldolase"/>
    <property type="match status" value="1"/>
</dbReference>
<protein>
    <submittedName>
        <fullName evidence="1">4-hydroxy-tetrahydrodipicolinate synthase</fullName>
    </submittedName>
</protein>
<dbReference type="GO" id="GO:0008840">
    <property type="term" value="F:4-hydroxy-tetrahydrodipicolinate synthase activity"/>
    <property type="evidence" value="ECO:0007669"/>
    <property type="project" value="TreeGrafter"/>
</dbReference>
<dbReference type="InterPro" id="IPR013785">
    <property type="entry name" value="Aldolase_TIM"/>
</dbReference>
<organism evidence="1 2">
    <name type="scientific">Pyrus ussuriensis x Pyrus communis</name>
    <dbReference type="NCBI Taxonomy" id="2448454"/>
    <lineage>
        <taxon>Eukaryota</taxon>
        <taxon>Viridiplantae</taxon>
        <taxon>Streptophyta</taxon>
        <taxon>Embryophyta</taxon>
        <taxon>Tracheophyta</taxon>
        <taxon>Spermatophyta</taxon>
        <taxon>Magnoliopsida</taxon>
        <taxon>eudicotyledons</taxon>
        <taxon>Gunneridae</taxon>
        <taxon>Pentapetalae</taxon>
        <taxon>rosids</taxon>
        <taxon>fabids</taxon>
        <taxon>Rosales</taxon>
        <taxon>Rosaceae</taxon>
        <taxon>Amygdaloideae</taxon>
        <taxon>Maleae</taxon>
        <taxon>Pyrus</taxon>
    </lineage>
</organism>
<name>A0A5N5F2W4_9ROSA</name>
<dbReference type="EMBL" id="SMOL01000781">
    <property type="protein sequence ID" value="KAB2595520.1"/>
    <property type="molecule type" value="Genomic_DNA"/>
</dbReference>
<reference evidence="2" key="2">
    <citation type="submission" date="2019-10" db="EMBL/GenBank/DDBJ databases">
        <title>A de novo genome assembly of a pear dwarfing rootstock.</title>
        <authorList>
            <person name="Wang F."/>
            <person name="Wang J."/>
            <person name="Li S."/>
            <person name="Zhang Y."/>
            <person name="Fang M."/>
            <person name="Ma L."/>
            <person name="Zhao Y."/>
            <person name="Jiang S."/>
        </authorList>
    </citation>
    <scope>NUCLEOTIDE SEQUENCE [LARGE SCALE GENOMIC DNA]</scope>
</reference>
<evidence type="ECO:0000313" key="2">
    <source>
        <dbReference type="Proteomes" id="UP000327157"/>
    </source>
</evidence>
<dbReference type="Proteomes" id="UP000327157">
    <property type="component" value="Chromosome 7"/>
</dbReference>
<keyword evidence="2" id="KW-1185">Reference proteome</keyword>
<reference evidence="1 2" key="3">
    <citation type="submission" date="2019-11" db="EMBL/GenBank/DDBJ databases">
        <title>A de novo genome assembly of a pear dwarfing rootstock.</title>
        <authorList>
            <person name="Wang F."/>
            <person name="Wang J."/>
            <person name="Li S."/>
            <person name="Zhang Y."/>
            <person name="Fang M."/>
            <person name="Ma L."/>
            <person name="Zhao Y."/>
            <person name="Jiang S."/>
        </authorList>
    </citation>
    <scope>NUCLEOTIDE SEQUENCE [LARGE SCALE GENOMIC DNA]</scope>
    <source>
        <strain evidence="1">S2</strain>
        <tissue evidence="1">Leaf</tissue>
    </source>
</reference>